<evidence type="ECO:0000313" key="1">
    <source>
        <dbReference type="EMBL" id="KAJ3530062.1"/>
    </source>
</evidence>
<reference evidence="1" key="1">
    <citation type="submission" date="2022-07" db="EMBL/GenBank/DDBJ databases">
        <title>Genome Sequence of Phlebia brevispora.</title>
        <authorList>
            <person name="Buettner E."/>
        </authorList>
    </citation>
    <scope>NUCLEOTIDE SEQUENCE</scope>
    <source>
        <strain evidence="1">MPL23</strain>
    </source>
</reference>
<dbReference type="EMBL" id="JANHOG010001903">
    <property type="protein sequence ID" value="KAJ3530062.1"/>
    <property type="molecule type" value="Genomic_DNA"/>
</dbReference>
<name>A0ACC1S1C5_9APHY</name>
<organism evidence="1 2">
    <name type="scientific">Phlebia brevispora</name>
    <dbReference type="NCBI Taxonomy" id="194682"/>
    <lineage>
        <taxon>Eukaryota</taxon>
        <taxon>Fungi</taxon>
        <taxon>Dikarya</taxon>
        <taxon>Basidiomycota</taxon>
        <taxon>Agaricomycotina</taxon>
        <taxon>Agaricomycetes</taxon>
        <taxon>Polyporales</taxon>
        <taxon>Meruliaceae</taxon>
        <taxon>Phlebia</taxon>
    </lineage>
</organism>
<evidence type="ECO:0000313" key="2">
    <source>
        <dbReference type="Proteomes" id="UP001148662"/>
    </source>
</evidence>
<accession>A0ACC1S1C5</accession>
<protein>
    <submittedName>
        <fullName evidence="1">Uncharacterized protein</fullName>
    </submittedName>
</protein>
<proteinExistence type="predicted"/>
<keyword evidence="2" id="KW-1185">Reference proteome</keyword>
<sequence>MPLSNPGRLAEVDPKDANEWTQGRALLASGNALIYPGLGFGAMITQAKSMTDTMIIAGTQRLASLAPALKDPGLPLLPDFSDAPEVNYEVAVAVAEQAIEEGSAGVKWQKGEAREKIRQTQWIPVYRDFSYDPEGLH</sequence>
<comment type="caution">
    <text evidence="1">The sequence shown here is derived from an EMBL/GenBank/DDBJ whole genome shotgun (WGS) entry which is preliminary data.</text>
</comment>
<dbReference type="Proteomes" id="UP001148662">
    <property type="component" value="Unassembled WGS sequence"/>
</dbReference>
<gene>
    <name evidence="1" type="ORF">NM688_g7766</name>
</gene>